<dbReference type="PROSITE" id="PS51375">
    <property type="entry name" value="PPR"/>
    <property type="match status" value="9"/>
</dbReference>
<protein>
    <submittedName>
        <fullName evidence="4">Pentatricopeptide repeat</fullName>
    </submittedName>
</protein>
<evidence type="ECO:0000313" key="4">
    <source>
        <dbReference type="EMBL" id="RWR79001.1"/>
    </source>
</evidence>
<feature type="repeat" description="PPR" evidence="3">
    <location>
        <begin position="137"/>
        <end position="171"/>
    </location>
</feature>
<dbReference type="InterPro" id="IPR011990">
    <property type="entry name" value="TPR-like_helical_dom_sf"/>
</dbReference>
<keyword evidence="2" id="KW-0677">Repeat</keyword>
<dbReference type="Proteomes" id="UP000283530">
    <property type="component" value="Unassembled WGS sequence"/>
</dbReference>
<feature type="repeat" description="PPR" evidence="3">
    <location>
        <begin position="278"/>
        <end position="312"/>
    </location>
</feature>
<accession>A0A443NKK0</accession>
<dbReference type="Gene3D" id="1.25.40.10">
    <property type="entry name" value="Tetratricopeptide repeat domain"/>
    <property type="match status" value="4"/>
</dbReference>
<dbReference type="InterPro" id="IPR002885">
    <property type="entry name" value="PPR_rpt"/>
</dbReference>
<name>A0A443NKK0_9MAGN</name>
<dbReference type="GO" id="GO:0010019">
    <property type="term" value="P:chloroplast-nucleus signaling pathway"/>
    <property type="evidence" value="ECO:0007669"/>
    <property type="project" value="TreeGrafter"/>
</dbReference>
<feature type="repeat" description="PPR" evidence="3">
    <location>
        <begin position="453"/>
        <end position="487"/>
    </location>
</feature>
<dbReference type="Pfam" id="PF01535">
    <property type="entry name" value="PPR"/>
    <property type="match status" value="3"/>
</dbReference>
<feature type="repeat" description="PPR" evidence="3">
    <location>
        <begin position="243"/>
        <end position="277"/>
    </location>
</feature>
<feature type="repeat" description="PPR" evidence="3">
    <location>
        <begin position="313"/>
        <end position="347"/>
    </location>
</feature>
<dbReference type="GO" id="GO:0009507">
    <property type="term" value="C:chloroplast"/>
    <property type="evidence" value="ECO:0007669"/>
    <property type="project" value="TreeGrafter"/>
</dbReference>
<dbReference type="STRING" id="337451.A0A443NKK0"/>
<feature type="repeat" description="PPR" evidence="3">
    <location>
        <begin position="418"/>
        <end position="452"/>
    </location>
</feature>
<proteinExistence type="inferred from homology"/>
<dbReference type="PANTHER" id="PTHR47936:SF1">
    <property type="entry name" value="PENTATRICOPEPTIDE REPEAT-CONTAINING PROTEIN GUN1, CHLOROPLASTIC"/>
    <property type="match status" value="1"/>
</dbReference>
<evidence type="ECO:0000256" key="1">
    <source>
        <dbReference type="ARBA" id="ARBA00007626"/>
    </source>
</evidence>
<dbReference type="PANTHER" id="PTHR47936">
    <property type="entry name" value="PPR_LONG DOMAIN-CONTAINING PROTEIN"/>
    <property type="match status" value="1"/>
</dbReference>
<dbReference type="NCBIfam" id="TIGR00756">
    <property type="entry name" value="PPR"/>
    <property type="match status" value="8"/>
</dbReference>
<evidence type="ECO:0000256" key="3">
    <source>
        <dbReference type="PROSITE-ProRule" id="PRU00708"/>
    </source>
</evidence>
<dbReference type="EMBL" id="QPKB01000003">
    <property type="protein sequence ID" value="RWR79001.1"/>
    <property type="molecule type" value="Genomic_DNA"/>
</dbReference>
<dbReference type="OrthoDB" id="185373at2759"/>
<evidence type="ECO:0000313" key="5">
    <source>
        <dbReference type="Proteomes" id="UP000283530"/>
    </source>
</evidence>
<dbReference type="GO" id="GO:0031930">
    <property type="term" value="P:mitochondria-nucleus signaling pathway"/>
    <property type="evidence" value="ECO:0007669"/>
    <property type="project" value="TreeGrafter"/>
</dbReference>
<feature type="repeat" description="PPR" evidence="3">
    <location>
        <begin position="348"/>
        <end position="382"/>
    </location>
</feature>
<feature type="repeat" description="PPR" evidence="3">
    <location>
        <begin position="208"/>
        <end position="242"/>
    </location>
</feature>
<comment type="caution">
    <text evidence="4">The sequence shown here is derived from an EMBL/GenBank/DDBJ whole genome shotgun (WGS) entry which is preliminary data.</text>
</comment>
<comment type="similarity">
    <text evidence="1">Belongs to the PPR family. P subfamily.</text>
</comment>
<dbReference type="Pfam" id="PF13041">
    <property type="entry name" value="PPR_2"/>
    <property type="match status" value="3"/>
</dbReference>
<evidence type="ECO:0000256" key="2">
    <source>
        <dbReference type="ARBA" id="ARBA00022737"/>
    </source>
</evidence>
<reference evidence="4 5" key="1">
    <citation type="journal article" date="2019" name="Nat. Plants">
        <title>Stout camphor tree genome fills gaps in understanding of flowering plant genome evolution.</title>
        <authorList>
            <person name="Chaw S.M."/>
            <person name="Liu Y.C."/>
            <person name="Wu Y.W."/>
            <person name="Wang H.Y."/>
            <person name="Lin C.I."/>
            <person name="Wu C.S."/>
            <person name="Ke H.M."/>
            <person name="Chang L.Y."/>
            <person name="Hsu C.Y."/>
            <person name="Yang H.T."/>
            <person name="Sudianto E."/>
            <person name="Hsu M.H."/>
            <person name="Wu K.P."/>
            <person name="Wang L.N."/>
            <person name="Leebens-Mack J.H."/>
            <person name="Tsai I.J."/>
        </authorList>
    </citation>
    <scope>NUCLEOTIDE SEQUENCE [LARGE SCALE GENOMIC DNA]</scope>
    <source>
        <strain evidence="5">cv. Chaw 1501</strain>
        <tissue evidence="4">Young leaves</tissue>
    </source>
</reference>
<keyword evidence="5" id="KW-1185">Reference proteome</keyword>
<sequence length="519" mass="58256">MLYLQIEIPKSKYSNCFRNEFAIPVLMIVGQNEFGCSNFLRRKRKWPQIPYKGRWQQTFNEQQAMETLKKTAILDESDSNPKTHILSTLINSFRLYGCDTNPSAYSFVISNLAQRSLFSQLPTVLDHLENIEKFETPERMFTDLIRSYGEAGMFQDAIDIFFRIPKFRCIPSASSLNSLLLVLCKKRESLVLVYDVLMRSLEMKIRLEDSTFHLLVKALCRYGKMSSAIEILNLMEDHGCIPDSKMYSMILSSLCKHAGSVEVLHFLEEMLNAGFTPNGSEYVGVVTILVKEGRAKDAFDVLNRMKREGVKPDIVSYTSVLNGFFSVGDFQKGEQVFDEMLVMGLVPDPFTYSVYINGLCKQNNFEGALKMLVSMEEVGCRPDVVTYNVLITAFCKVGDVGKARELVGKMHLQGLQGNLHTYRILIDGLLSAGDVVAAFGVLVEMLNRGFVPRSSTFSSMVCGLCVCCLPHDALQVLEEMVKRSVAPEARAWEALLLSSSFSPSCTETLLDLEGLTAAN</sequence>
<feature type="repeat" description="PPR" evidence="3">
    <location>
        <begin position="383"/>
        <end position="417"/>
    </location>
</feature>
<dbReference type="AlphaFoldDB" id="A0A443NKK0"/>
<gene>
    <name evidence="4" type="ORF">CKAN_00755600</name>
</gene>
<organism evidence="4 5">
    <name type="scientific">Cinnamomum micranthum f. kanehirae</name>
    <dbReference type="NCBI Taxonomy" id="337451"/>
    <lineage>
        <taxon>Eukaryota</taxon>
        <taxon>Viridiplantae</taxon>
        <taxon>Streptophyta</taxon>
        <taxon>Embryophyta</taxon>
        <taxon>Tracheophyta</taxon>
        <taxon>Spermatophyta</taxon>
        <taxon>Magnoliopsida</taxon>
        <taxon>Magnoliidae</taxon>
        <taxon>Laurales</taxon>
        <taxon>Lauraceae</taxon>
        <taxon>Cinnamomum</taxon>
    </lineage>
</organism>